<dbReference type="GO" id="GO:0000272">
    <property type="term" value="P:polysaccharide catabolic process"/>
    <property type="evidence" value="ECO:0007669"/>
    <property type="project" value="UniProtKB-KW"/>
</dbReference>
<keyword evidence="7" id="KW-0119">Carbohydrate metabolism</keyword>
<dbReference type="InterPro" id="IPR002022">
    <property type="entry name" value="Pec_lyase"/>
</dbReference>
<evidence type="ECO:0000313" key="9">
    <source>
        <dbReference type="EMBL" id="SDE04530.1"/>
    </source>
</evidence>
<dbReference type="STRING" id="187868.SAMN05192589_111163"/>
<evidence type="ECO:0000256" key="6">
    <source>
        <dbReference type="ARBA" id="ARBA00039082"/>
    </source>
</evidence>
<comment type="catalytic activity">
    <reaction evidence="4">
        <text>Eliminative cleavage of (1-&gt;4)-alpha-D-galacturonan methyl ester to give oligosaccharides with 4-deoxy-6-O-methyl-alpha-D-galact-4-enuronosyl groups at their non-reducing ends.</text>
        <dbReference type="EC" id="4.2.2.10"/>
    </reaction>
</comment>
<accession>A0A1G6ZPP1</accession>
<dbReference type="EC" id="4.2.2.10" evidence="6"/>
<evidence type="ECO:0000256" key="5">
    <source>
        <dbReference type="ARBA" id="ARBA00037631"/>
    </source>
</evidence>
<dbReference type="SMART" id="SM00656">
    <property type="entry name" value="Amb_all"/>
    <property type="match status" value="1"/>
</dbReference>
<dbReference type="GO" id="GO:0030570">
    <property type="term" value="F:pectate lyase activity"/>
    <property type="evidence" value="ECO:0007669"/>
    <property type="project" value="InterPro"/>
</dbReference>
<feature type="domain" description="Pectate lyase" evidence="8">
    <location>
        <begin position="118"/>
        <end position="334"/>
    </location>
</feature>
<name>A0A1G6ZPP1_9BURK</name>
<dbReference type="Gene3D" id="2.160.20.10">
    <property type="entry name" value="Single-stranded right-handed beta-helix, Pectin lyase-like"/>
    <property type="match status" value="1"/>
</dbReference>
<organism evidence="9 10">
    <name type="scientific">Paracidovorax valerianellae</name>
    <dbReference type="NCBI Taxonomy" id="187868"/>
    <lineage>
        <taxon>Bacteria</taxon>
        <taxon>Pseudomonadati</taxon>
        <taxon>Pseudomonadota</taxon>
        <taxon>Betaproteobacteria</taxon>
        <taxon>Burkholderiales</taxon>
        <taxon>Comamonadaceae</taxon>
        <taxon>Paracidovorax</taxon>
    </lineage>
</organism>
<dbReference type="AlphaFoldDB" id="A0A1G6ZPP1"/>
<dbReference type="GO" id="GO:0047490">
    <property type="term" value="F:pectin lyase activity"/>
    <property type="evidence" value="ECO:0007669"/>
    <property type="project" value="UniProtKB-EC"/>
</dbReference>
<keyword evidence="7" id="KW-0624">Polysaccharide degradation</keyword>
<keyword evidence="10" id="KW-1185">Reference proteome</keyword>
<keyword evidence="7" id="KW-0964">Secreted</keyword>
<evidence type="ECO:0000256" key="3">
    <source>
        <dbReference type="ARBA" id="ARBA00023239"/>
    </source>
</evidence>
<comment type="similarity">
    <text evidence="7">Belongs to the polysaccharide lyase 1 family.</text>
</comment>
<keyword evidence="2" id="KW-0325">Glycoprotein</keyword>
<evidence type="ECO:0000313" key="10">
    <source>
        <dbReference type="Proteomes" id="UP000198781"/>
    </source>
</evidence>
<keyword evidence="1" id="KW-1015">Disulfide bond</keyword>
<dbReference type="GO" id="GO:0005576">
    <property type="term" value="C:extracellular region"/>
    <property type="evidence" value="ECO:0007669"/>
    <property type="project" value="UniProtKB-SubCell"/>
</dbReference>
<sequence>MRKFRRLLLRPLLRLLLPAVLGVLLWPASPSWAQVAGRPEGFAAQVTGGGQAEAVRPPSLQALERALCDRFEGGRCIDQAPRVIVLDHLFDFRGSMPANGAPRTTETGCMAFACKDGAPSQGQQALNVAHFCDGRPAAQVSYDNAGRVPLQVGSNKTIVGVGGNAGIAGRGLRIGDGNHNVIVQNLRITDINPDVIWGGDALTLDGADGVWVDHNLFARIGRQMVVTGFGSATHIMLSRNEFDGRTAHSATCDGRHYWLWLFLGAQDTITVARNYVHDTSGRGPHAGGMKNATVAAHLVNNYFENIGGEGAAMPLTATARLLMEGNYFDHVSQPVYRYPRAPGPGLAFAPFAAGPGDADGGLCRRTIGRDCVPNGQTASGTAYQPLDAQAIDAFSAWRESLVVPDSFAETARTVRSQAGVGVVGAAPGTRPAPALR</sequence>
<evidence type="ECO:0000259" key="8">
    <source>
        <dbReference type="SMART" id="SM00656"/>
    </source>
</evidence>
<proteinExistence type="inferred from homology"/>
<dbReference type="InterPro" id="IPR045032">
    <property type="entry name" value="PEL"/>
</dbReference>
<gene>
    <name evidence="9" type="ORF">SAMN05192589_111163</name>
</gene>
<comment type="subcellular location">
    <subcellularLocation>
        <location evidence="7">Secreted</location>
    </subcellularLocation>
</comment>
<dbReference type="EMBL" id="FMZC01000011">
    <property type="protein sequence ID" value="SDE04530.1"/>
    <property type="molecule type" value="Genomic_DNA"/>
</dbReference>
<dbReference type="Proteomes" id="UP000198781">
    <property type="component" value="Unassembled WGS sequence"/>
</dbReference>
<dbReference type="RefSeq" id="WP_092744930.1">
    <property type="nucleotide sequence ID" value="NZ_FMZC01000011.1"/>
</dbReference>
<dbReference type="InterPro" id="IPR011050">
    <property type="entry name" value="Pectin_lyase_fold/virulence"/>
</dbReference>
<evidence type="ECO:0000256" key="7">
    <source>
        <dbReference type="RuleBase" id="RU361173"/>
    </source>
</evidence>
<evidence type="ECO:0000256" key="1">
    <source>
        <dbReference type="ARBA" id="ARBA00023157"/>
    </source>
</evidence>
<dbReference type="OrthoDB" id="9146392at2"/>
<comment type="function">
    <text evidence="5">Pectinolytic enzymes consist of four classes of enzymes: pectin lyase, polygalacturonase, pectin methylesterase and rhamnogalacturonase. Among pectinolytic enzymes, pectin lyase is the most important in depolymerization of pectin, since it cleaves internal glycosidic bonds of highly methylated pectins.</text>
</comment>
<dbReference type="PANTHER" id="PTHR31683:SF67">
    <property type="entry name" value="PECTIN LYASE F-RELATED"/>
    <property type="match status" value="1"/>
</dbReference>
<keyword evidence="3 7" id="KW-0456">Lyase</keyword>
<dbReference type="InterPro" id="IPR012334">
    <property type="entry name" value="Pectin_lyas_fold"/>
</dbReference>
<reference evidence="9 10" key="1">
    <citation type="submission" date="2016-10" db="EMBL/GenBank/DDBJ databases">
        <authorList>
            <person name="de Groot N.N."/>
        </authorList>
    </citation>
    <scope>NUCLEOTIDE SEQUENCE [LARGE SCALE GENOMIC DNA]</scope>
    <source>
        <strain evidence="9 10">DSM 16619</strain>
    </source>
</reference>
<dbReference type="Pfam" id="PF00544">
    <property type="entry name" value="Pectate_lyase_4"/>
    <property type="match status" value="1"/>
</dbReference>
<protein>
    <recommendedName>
        <fullName evidence="6">pectin lyase</fullName>
        <ecNumber evidence="6">4.2.2.10</ecNumber>
    </recommendedName>
</protein>
<evidence type="ECO:0000256" key="2">
    <source>
        <dbReference type="ARBA" id="ARBA00023180"/>
    </source>
</evidence>
<dbReference type="PANTHER" id="PTHR31683">
    <property type="entry name" value="PECTATE LYASE 18-RELATED"/>
    <property type="match status" value="1"/>
</dbReference>
<dbReference type="SUPFAM" id="SSF51126">
    <property type="entry name" value="Pectin lyase-like"/>
    <property type="match status" value="1"/>
</dbReference>
<evidence type="ECO:0000256" key="4">
    <source>
        <dbReference type="ARBA" id="ARBA00036818"/>
    </source>
</evidence>